<evidence type="ECO:0000259" key="2">
    <source>
        <dbReference type="PROSITE" id="PS50110"/>
    </source>
</evidence>
<evidence type="ECO:0000313" key="4">
    <source>
        <dbReference type="Proteomes" id="UP000325218"/>
    </source>
</evidence>
<dbReference type="InterPro" id="IPR011006">
    <property type="entry name" value="CheY-like_superfamily"/>
</dbReference>
<proteinExistence type="predicted"/>
<comment type="caution">
    <text evidence="1">Lacks conserved residue(s) required for the propagation of feature annotation.</text>
</comment>
<sequence>MRIFLADDHPLFRSGVRNLIHSTGQLEGVGEASNGEEAVHLALEEAASYL</sequence>
<gene>
    <name evidence="3" type="ORF">FRY98_25375</name>
</gene>
<organism evidence="3 4">
    <name type="scientific">Paenibacillus faecis</name>
    <dbReference type="NCBI Taxonomy" id="862114"/>
    <lineage>
        <taxon>Bacteria</taxon>
        <taxon>Bacillati</taxon>
        <taxon>Bacillota</taxon>
        <taxon>Bacilli</taxon>
        <taxon>Bacillales</taxon>
        <taxon>Paenibacillaceae</taxon>
        <taxon>Paenibacillus</taxon>
    </lineage>
</organism>
<dbReference type="GO" id="GO:0000160">
    <property type="term" value="P:phosphorelay signal transduction system"/>
    <property type="evidence" value="ECO:0007669"/>
    <property type="project" value="InterPro"/>
</dbReference>
<dbReference type="OrthoDB" id="9808843at2"/>
<dbReference type="Gene3D" id="3.40.50.2300">
    <property type="match status" value="1"/>
</dbReference>
<dbReference type="RefSeq" id="WP_148457483.1">
    <property type="nucleotide sequence ID" value="NZ_VSDO01000006.1"/>
</dbReference>
<dbReference type="EMBL" id="VSDO01000006">
    <property type="protein sequence ID" value="TYA09947.1"/>
    <property type="molecule type" value="Genomic_DNA"/>
</dbReference>
<dbReference type="AlphaFoldDB" id="A0A5D0CMU8"/>
<dbReference type="Proteomes" id="UP000325218">
    <property type="component" value="Unassembled WGS sequence"/>
</dbReference>
<dbReference type="InterPro" id="IPR001789">
    <property type="entry name" value="Sig_transdc_resp-reg_receiver"/>
</dbReference>
<name>A0A5D0CMU8_9BACL</name>
<dbReference type="SUPFAM" id="SSF52172">
    <property type="entry name" value="CheY-like"/>
    <property type="match status" value="1"/>
</dbReference>
<dbReference type="PROSITE" id="PS50110">
    <property type="entry name" value="RESPONSE_REGULATORY"/>
    <property type="match status" value="1"/>
</dbReference>
<comment type="caution">
    <text evidence="3">The sequence shown here is derived from an EMBL/GenBank/DDBJ whole genome shotgun (WGS) entry which is preliminary data.</text>
</comment>
<feature type="domain" description="Response regulatory" evidence="2">
    <location>
        <begin position="2"/>
        <end position="50"/>
    </location>
</feature>
<protein>
    <submittedName>
        <fullName evidence="3">Response regulator</fullName>
    </submittedName>
</protein>
<evidence type="ECO:0000256" key="1">
    <source>
        <dbReference type="PROSITE-ProRule" id="PRU00169"/>
    </source>
</evidence>
<keyword evidence="4" id="KW-1185">Reference proteome</keyword>
<reference evidence="3 4" key="1">
    <citation type="submission" date="2019-08" db="EMBL/GenBank/DDBJ databases">
        <title>Genome sequencing of Paenibacillus faecis DSM 23593(T).</title>
        <authorList>
            <person name="Kook J.-K."/>
            <person name="Park S.-N."/>
            <person name="Lim Y.K."/>
        </authorList>
    </citation>
    <scope>NUCLEOTIDE SEQUENCE [LARGE SCALE GENOMIC DNA]</scope>
    <source>
        <strain evidence="3 4">DSM 23593</strain>
    </source>
</reference>
<evidence type="ECO:0000313" key="3">
    <source>
        <dbReference type="EMBL" id="TYA09947.1"/>
    </source>
</evidence>
<accession>A0A5D0CMU8</accession>